<feature type="transmembrane region" description="Helical" evidence="1">
    <location>
        <begin position="20"/>
        <end position="43"/>
    </location>
</feature>
<dbReference type="Proteomes" id="UP000830116">
    <property type="component" value="Chromosome"/>
</dbReference>
<evidence type="ECO:0000313" key="2">
    <source>
        <dbReference type="EMBL" id="UOE99834.1"/>
    </source>
</evidence>
<evidence type="ECO:0000313" key="3">
    <source>
        <dbReference type="Proteomes" id="UP000830116"/>
    </source>
</evidence>
<dbReference type="RefSeq" id="WP_243535171.1">
    <property type="nucleotide sequence ID" value="NZ_CP093442.1"/>
</dbReference>
<keyword evidence="3" id="KW-1185">Reference proteome</keyword>
<protein>
    <submittedName>
        <fullName evidence="2">Uncharacterized protein</fullName>
    </submittedName>
</protein>
<evidence type="ECO:0000256" key="1">
    <source>
        <dbReference type="SAM" id="Phobius"/>
    </source>
</evidence>
<organism evidence="2 3">
    <name type="scientific">Bdellovibrio reynosensis</name>
    <dbReference type="NCBI Taxonomy" id="2835041"/>
    <lineage>
        <taxon>Bacteria</taxon>
        <taxon>Pseudomonadati</taxon>
        <taxon>Bdellovibrionota</taxon>
        <taxon>Bdellovibrionia</taxon>
        <taxon>Bdellovibrionales</taxon>
        <taxon>Pseudobdellovibrionaceae</taxon>
        <taxon>Bdellovibrio</taxon>
    </lineage>
</organism>
<keyword evidence="1" id="KW-0472">Membrane</keyword>
<reference evidence="2" key="1">
    <citation type="submission" date="2022-03" db="EMBL/GenBank/DDBJ databases">
        <title>Genome Identification and Characterization of new species Bdellovibrio reynosense LBG001 sp. nov. from a Mexico soil sample.</title>
        <authorList>
            <person name="Camilli A."/>
            <person name="Ajao Y."/>
            <person name="Guo X."/>
        </authorList>
    </citation>
    <scope>NUCLEOTIDE SEQUENCE</scope>
    <source>
        <strain evidence="2">LBG001</strain>
    </source>
</reference>
<keyword evidence="1" id="KW-0812">Transmembrane</keyword>
<name>A0ABY4C4L1_9BACT</name>
<keyword evidence="1" id="KW-1133">Transmembrane helix</keyword>
<sequence length="53" mass="5894">MDKLFTDLTLPTGLPFAVEISSAVLLLWVIYSGVLWTTGALKVDQNGNRRKLM</sequence>
<dbReference type="EMBL" id="CP093442">
    <property type="protein sequence ID" value="UOE99834.1"/>
    <property type="molecule type" value="Genomic_DNA"/>
</dbReference>
<proteinExistence type="predicted"/>
<accession>A0ABY4C4L1</accession>
<gene>
    <name evidence="2" type="ORF">MNR06_09010</name>
</gene>